<keyword evidence="3" id="KW-1185">Reference proteome</keyword>
<sequence length="291" mass="32277">MRISNAMMASNIKGYLLQHTRNLLSAQERISSGKRINRPSDDPIGMGQVLGYRQSISNLEQYNRNIENGKVQVDNMESILDAVTEFLTQAKKIAADSDPNMRDTMADQVANIREQVVQLANSKHNGNYLFAGHQVHTEPFVFDPVADGYIYNGDSGTKDYMIGEGLQLGLLTDGAAIFQGEEDVFDVLMALEDGLRADDGQAITDQMGRMTAVIENLNAVRATNAGQHQRLVATQNHNKHFKVNTEDMLSRTEDTDLAAAIIDWQLHQTAYESTLATSAKMIQPSLVDFLR</sequence>
<dbReference type="RefSeq" id="WP_246908357.1">
    <property type="nucleotide sequence ID" value="NZ_JALJRB010000012.1"/>
</dbReference>
<feature type="domain" description="Flagellin N-terminal" evidence="1">
    <location>
        <begin position="3"/>
        <end position="133"/>
    </location>
</feature>
<dbReference type="Pfam" id="PF00669">
    <property type="entry name" value="Flagellin_N"/>
    <property type="match status" value="1"/>
</dbReference>
<dbReference type="PANTHER" id="PTHR42792:SF1">
    <property type="entry name" value="FLAGELLAR HOOK-ASSOCIATED PROTEIN 3"/>
    <property type="match status" value="1"/>
</dbReference>
<dbReference type="InterPro" id="IPR013384">
    <property type="entry name" value="Flagell_FlgL"/>
</dbReference>
<evidence type="ECO:0000313" key="2">
    <source>
        <dbReference type="EMBL" id="MCJ8501278.1"/>
    </source>
</evidence>
<dbReference type="SUPFAM" id="SSF64518">
    <property type="entry name" value="Phase 1 flagellin"/>
    <property type="match status" value="1"/>
</dbReference>
<dbReference type="EMBL" id="JALJRB010000012">
    <property type="protein sequence ID" value="MCJ8501278.1"/>
    <property type="molecule type" value="Genomic_DNA"/>
</dbReference>
<keyword evidence="2" id="KW-0282">Flagellum</keyword>
<dbReference type="AlphaFoldDB" id="A0AA41R9P8"/>
<dbReference type="NCBIfam" id="TIGR02550">
    <property type="entry name" value="flagell_flgL"/>
    <property type="match status" value="1"/>
</dbReference>
<keyword evidence="2" id="KW-0969">Cilium</keyword>
<dbReference type="InterPro" id="IPR001029">
    <property type="entry name" value="Flagellin_N"/>
</dbReference>
<dbReference type="InterPro" id="IPR001492">
    <property type="entry name" value="Flagellin"/>
</dbReference>
<dbReference type="Proteomes" id="UP001165427">
    <property type="component" value="Unassembled WGS sequence"/>
</dbReference>
<gene>
    <name evidence="2" type="primary">flgL</name>
    <name evidence="2" type="ORF">MRX98_11905</name>
</gene>
<evidence type="ECO:0000259" key="1">
    <source>
        <dbReference type="Pfam" id="PF00669"/>
    </source>
</evidence>
<dbReference type="GO" id="GO:0005198">
    <property type="term" value="F:structural molecule activity"/>
    <property type="evidence" value="ECO:0007669"/>
    <property type="project" value="InterPro"/>
</dbReference>
<dbReference type="GO" id="GO:0071973">
    <property type="term" value="P:bacterial-type flagellum-dependent cell motility"/>
    <property type="evidence" value="ECO:0007669"/>
    <property type="project" value="InterPro"/>
</dbReference>
<dbReference type="GO" id="GO:0009424">
    <property type="term" value="C:bacterial-type flagellum hook"/>
    <property type="evidence" value="ECO:0007669"/>
    <property type="project" value="InterPro"/>
</dbReference>
<organism evidence="2 3">
    <name type="scientific">Desulfatitalea alkaliphila</name>
    <dbReference type="NCBI Taxonomy" id="2929485"/>
    <lineage>
        <taxon>Bacteria</taxon>
        <taxon>Pseudomonadati</taxon>
        <taxon>Thermodesulfobacteriota</taxon>
        <taxon>Desulfobacteria</taxon>
        <taxon>Desulfobacterales</taxon>
        <taxon>Desulfosarcinaceae</taxon>
        <taxon>Desulfatitalea</taxon>
    </lineage>
</organism>
<comment type="caution">
    <text evidence="2">The sequence shown here is derived from an EMBL/GenBank/DDBJ whole genome shotgun (WGS) entry which is preliminary data.</text>
</comment>
<proteinExistence type="predicted"/>
<reference evidence="2" key="1">
    <citation type="submission" date="2022-04" db="EMBL/GenBank/DDBJ databases">
        <title>Desulfatitalea alkaliphila sp. nov., a novel anaerobic sulfate-reducing bacterium isolated from terrestrial mud volcano, Taman Peninsula, Russia.</title>
        <authorList>
            <person name="Khomyakova M.A."/>
            <person name="Merkel A.Y."/>
            <person name="Slobodkin A.I."/>
        </authorList>
    </citation>
    <scope>NUCLEOTIDE SEQUENCE</scope>
    <source>
        <strain evidence="2">M08but</strain>
    </source>
</reference>
<protein>
    <submittedName>
        <fullName evidence="2">Flagellar hook-associated protein FlgL</fullName>
    </submittedName>
</protein>
<name>A0AA41R9P8_9BACT</name>
<dbReference type="Gene3D" id="1.20.1330.10">
    <property type="entry name" value="f41 fragment of flagellin, N-terminal domain"/>
    <property type="match status" value="1"/>
</dbReference>
<evidence type="ECO:0000313" key="3">
    <source>
        <dbReference type="Proteomes" id="UP001165427"/>
    </source>
</evidence>
<keyword evidence="2" id="KW-0966">Cell projection</keyword>
<dbReference type="PANTHER" id="PTHR42792">
    <property type="entry name" value="FLAGELLIN"/>
    <property type="match status" value="1"/>
</dbReference>
<accession>A0AA41R9P8</accession>